<feature type="compositionally biased region" description="Basic and acidic residues" evidence="1">
    <location>
        <begin position="1"/>
        <end position="21"/>
    </location>
</feature>
<feature type="region of interest" description="Disordered" evidence="1">
    <location>
        <begin position="1"/>
        <end position="35"/>
    </location>
</feature>
<name>A0A8S4RGA8_9NEOP</name>
<gene>
    <name evidence="2" type="primary">jg7030</name>
    <name evidence="2" type="ORF">PAEG_LOCUS13724</name>
</gene>
<dbReference type="OrthoDB" id="7466345at2759"/>
<evidence type="ECO:0000313" key="2">
    <source>
        <dbReference type="EMBL" id="CAH2236266.1"/>
    </source>
</evidence>
<comment type="caution">
    <text evidence="2">The sequence shown here is derived from an EMBL/GenBank/DDBJ whole genome shotgun (WGS) entry which is preliminary data.</text>
</comment>
<organism evidence="2 3">
    <name type="scientific">Pararge aegeria aegeria</name>
    <dbReference type="NCBI Taxonomy" id="348720"/>
    <lineage>
        <taxon>Eukaryota</taxon>
        <taxon>Metazoa</taxon>
        <taxon>Ecdysozoa</taxon>
        <taxon>Arthropoda</taxon>
        <taxon>Hexapoda</taxon>
        <taxon>Insecta</taxon>
        <taxon>Pterygota</taxon>
        <taxon>Neoptera</taxon>
        <taxon>Endopterygota</taxon>
        <taxon>Lepidoptera</taxon>
        <taxon>Glossata</taxon>
        <taxon>Ditrysia</taxon>
        <taxon>Papilionoidea</taxon>
        <taxon>Nymphalidae</taxon>
        <taxon>Satyrinae</taxon>
        <taxon>Satyrini</taxon>
        <taxon>Parargina</taxon>
        <taxon>Pararge</taxon>
    </lineage>
</organism>
<sequence>MRRSGEEPEYRHSTASRKAEVEMGGAQSSENRWCGIGDPAQVNAALFSPQRGGQTTYNESLGAAGNKRPKTGWMVDFGTSYKRPMSSSGLPIPII</sequence>
<evidence type="ECO:0000256" key="1">
    <source>
        <dbReference type="SAM" id="MobiDB-lite"/>
    </source>
</evidence>
<protein>
    <submittedName>
        <fullName evidence="2">Jg7030 protein</fullName>
    </submittedName>
</protein>
<dbReference type="AlphaFoldDB" id="A0A8S4RGA8"/>
<evidence type="ECO:0000313" key="3">
    <source>
        <dbReference type="Proteomes" id="UP000838756"/>
    </source>
</evidence>
<keyword evidence="3" id="KW-1185">Reference proteome</keyword>
<dbReference type="Proteomes" id="UP000838756">
    <property type="component" value="Unassembled WGS sequence"/>
</dbReference>
<reference evidence="2" key="1">
    <citation type="submission" date="2022-03" db="EMBL/GenBank/DDBJ databases">
        <authorList>
            <person name="Lindestad O."/>
        </authorList>
    </citation>
    <scope>NUCLEOTIDE SEQUENCE</scope>
</reference>
<feature type="region of interest" description="Disordered" evidence="1">
    <location>
        <begin position="47"/>
        <end position="69"/>
    </location>
</feature>
<accession>A0A8S4RGA8</accession>
<dbReference type="EMBL" id="CAKXAJ010025199">
    <property type="protein sequence ID" value="CAH2236266.1"/>
    <property type="molecule type" value="Genomic_DNA"/>
</dbReference>
<proteinExistence type="predicted"/>